<protein>
    <submittedName>
        <fullName evidence="3">Uncharacterized protein</fullName>
    </submittedName>
</protein>
<reference evidence="3 4" key="1">
    <citation type="submission" date="2019-02" db="EMBL/GenBank/DDBJ databases">
        <title>Draft genome sequences of novel Actinobacteria.</title>
        <authorList>
            <person name="Sahin N."/>
            <person name="Ay H."/>
            <person name="Saygin H."/>
        </authorList>
    </citation>
    <scope>NUCLEOTIDE SEQUENCE [LARGE SCALE GENOMIC DNA]</scope>
    <source>
        <strain evidence="3 4">KC603</strain>
    </source>
</reference>
<evidence type="ECO:0000256" key="2">
    <source>
        <dbReference type="SAM" id="Phobius"/>
    </source>
</evidence>
<proteinExistence type="predicted"/>
<keyword evidence="4" id="KW-1185">Reference proteome</keyword>
<evidence type="ECO:0000313" key="3">
    <source>
        <dbReference type="EMBL" id="TDC48953.1"/>
    </source>
</evidence>
<feature type="transmembrane region" description="Helical" evidence="2">
    <location>
        <begin position="20"/>
        <end position="39"/>
    </location>
</feature>
<accession>A0A4R4RKD2</accession>
<evidence type="ECO:0000256" key="1">
    <source>
        <dbReference type="SAM" id="MobiDB-lite"/>
    </source>
</evidence>
<sequence length="223" mass="23448">MYLYADRPQRRMQQIVTDLFGMMWCLGAVAVGIAVRGWVRNRTEPAMFVESTAASLADALAEAADRIADVPVVGDELAAALRRAADAAAGLSTSGESMAGSIERIGDLFGLFVIVVGVGAAASVWLRPRMHWYHEASDARAVLRLPDRDEVLSAQALAGVIQQPGAGRLVAGWRAGEPAAVRALARAELDRLGMAYPPDLSPGLDPARRSPAGQGASTGRSAS</sequence>
<dbReference type="OrthoDB" id="5198533at2"/>
<feature type="region of interest" description="Disordered" evidence="1">
    <location>
        <begin position="197"/>
        <end position="223"/>
    </location>
</feature>
<dbReference type="EMBL" id="SMKL01000048">
    <property type="protein sequence ID" value="TDC48953.1"/>
    <property type="molecule type" value="Genomic_DNA"/>
</dbReference>
<dbReference type="AlphaFoldDB" id="A0A4R4RKD2"/>
<comment type="caution">
    <text evidence="3">The sequence shown here is derived from an EMBL/GenBank/DDBJ whole genome shotgun (WGS) entry which is preliminary data.</text>
</comment>
<dbReference type="Proteomes" id="UP000295621">
    <property type="component" value="Unassembled WGS sequence"/>
</dbReference>
<keyword evidence="2" id="KW-0472">Membrane</keyword>
<name>A0A4R4RKD2_9ACTN</name>
<gene>
    <name evidence="3" type="ORF">E1212_19710</name>
</gene>
<dbReference type="RefSeq" id="WP_131985570.1">
    <property type="nucleotide sequence ID" value="NZ_SMKL01000048.1"/>
</dbReference>
<keyword evidence="2" id="KW-1133">Transmembrane helix</keyword>
<evidence type="ECO:0000313" key="4">
    <source>
        <dbReference type="Proteomes" id="UP000295621"/>
    </source>
</evidence>
<feature type="transmembrane region" description="Helical" evidence="2">
    <location>
        <begin position="108"/>
        <end position="126"/>
    </location>
</feature>
<keyword evidence="2" id="KW-0812">Transmembrane</keyword>
<organism evidence="3 4">
    <name type="scientific">Jiangella ureilytica</name>
    <dbReference type="NCBI Taxonomy" id="2530374"/>
    <lineage>
        <taxon>Bacteria</taxon>
        <taxon>Bacillati</taxon>
        <taxon>Actinomycetota</taxon>
        <taxon>Actinomycetes</taxon>
        <taxon>Jiangellales</taxon>
        <taxon>Jiangellaceae</taxon>
        <taxon>Jiangella</taxon>
    </lineage>
</organism>